<proteinExistence type="predicted"/>
<feature type="transmembrane region" description="Helical" evidence="1">
    <location>
        <begin position="185"/>
        <end position="203"/>
    </location>
</feature>
<keyword evidence="1" id="KW-1133">Transmembrane helix</keyword>
<feature type="transmembrane region" description="Helical" evidence="1">
    <location>
        <begin position="209"/>
        <end position="228"/>
    </location>
</feature>
<keyword evidence="1" id="KW-0472">Membrane</keyword>
<evidence type="ECO:0000256" key="1">
    <source>
        <dbReference type="SAM" id="Phobius"/>
    </source>
</evidence>
<feature type="transmembrane region" description="Helical" evidence="1">
    <location>
        <begin position="100"/>
        <end position="118"/>
    </location>
</feature>
<dbReference type="RefSeq" id="WP_204948382.1">
    <property type="nucleotide sequence ID" value="NZ_BSFF01000002.1"/>
</dbReference>
<feature type="transmembrane region" description="Helical" evidence="1">
    <location>
        <begin position="159"/>
        <end position="178"/>
    </location>
</feature>
<accession>A0ABS2T1Y3</accession>
<dbReference type="InterPro" id="IPR045708">
    <property type="entry name" value="DUF6064"/>
</dbReference>
<keyword evidence="2" id="KW-0418">Kinase</keyword>
<name>A0ABS2T1Y3_9HYPH</name>
<gene>
    <name evidence="2" type="ORF">JOD31_000112</name>
</gene>
<keyword evidence="2" id="KW-0808">Transferase</keyword>
<protein>
    <submittedName>
        <fullName evidence="2">Signal transduction histidine kinase</fullName>
    </submittedName>
</protein>
<dbReference type="GO" id="GO:0016301">
    <property type="term" value="F:kinase activity"/>
    <property type="evidence" value="ECO:0007669"/>
    <property type="project" value="UniProtKB-KW"/>
</dbReference>
<comment type="caution">
    <text evidence="2">The sequence shown here is derived from an EMBL/GenBank/DDBJ whole genome shotgun (WGS) entry which is preliminary data.</text>
</comment>
<keyword evidence="1" id="KW-0812">Transmembrane</keyword>
<feature type="transmembrane region" description="Helical" evidence="1">
    <location>
        <begin position="42"/>
        <end position="61"/>
    </location>
</feature>
<evidence type="ECO:0000313" key="2">
    <source>
        <dbReference type="EMBL" id="MBM7849900.1"/>
    </source>
</evidence>
<dbReference type="Proteomes" id="UP000758856">
    <property type="component" value="Unassembled WGS sequence"/>
</dbReference>
<dbReference type="EMBL" id="JAFBCY010000001">
    <property type="protein sequence ID" value="MBM7849900.1"/>
    <property type="molecule type" value="Genomic_DNA"/>
</dbReference>
<feature type="transmembrane region" description="Helical" evidence="1">
    <location>
        <begin position="68"/>
        <end position="88"/>
    </location>
</feature>
<evidence type="ECO:0000313" key="3">
    <source>
        <dbReference type="Proteomes" id="UP000758856"/>
    </source>
</evidence>
<keyword evidence="3" id="KW-1185">Reference proteome</keyword>
<dbReference type="Pfam" id="PF19540">
    <property type="entry name" value="DUF6064"/>
    <property type="match status" value="1"/>
</dbReference>
<reference evidence="2 3" key="1">
    <citation type="submission" date="2021-01" db="EMBL/GenBank/DDBJ databases">
        <title>Genomic Encyclopedia of Type Strains, Phase IV (KMG-IV): sequencing the most valuable type-strain genomes for metagenomic binning, comparative biology and taxonomic classification.</title>
        <authorList>
            <person name="Goeker M."/>
        </authorList>
    </citation>
    <scope>NUCLEOTIDE SEQUENCE [LARGE SCALE GENOMIC DNA]</scope>
    <source>
        <strain evidence="2 3">DSM 6130</strain>
    </source>
</reference>
<sequence length="246" mass="26387">MTWRFFEETPLMSEWWTYRPSDFLLFVPRTYYRLLEHYGAGAWPWQVAALAAGLAVLVALVRGRPGALRLALALLGAGWIAVAWLFLWGRLASIAWSADYAAPAFVAQGALMIVLAALPLRAVDVSKPRRLGASALVASALAYPLLAPAMGRPWAAAEVLLLFPDPTAIATLGLLALLPAGRRAALMIAPLGWCAFQGMTLWTMGAPEAGVLLGAATVALLLPLGRTVRRRRDRAARDRPPASPGA</sequence>
<organism evidence="2 3">
    <name type="scientific">Methylopila capsulata</name>
    <dbReference type="NCBI Taxonomy" id="61654"/>
    <lineage>
        <taxon>Bacteria</taxon>
        <taxon>Pseudomonadati</taxon>
        <taxon>Pseudomonadota</taxon>
        <taxon>Alphaproteobacteria</taxon>
        <taxon>Hyphomicrobiales</taxon>
        <taxon>Methylopilaceae</taxon>
        <taxon>Methylopila</taxon>
    </lineage>
</organism>
<feature type="transmembrane region" description="Helical" evidence="1">
    <location>
        <begin position="130"/>
        <end position="147"/>
    </location>
</feature>